<keyword evidence="3" id="KW-1185">Reference proteome</keyword>
<organism evidence="2 3">
    <name type="scientific">Urochloa decumbens</name>
    <dbReference type="NCBI Taxonomy" id="240449"/>
    <lineage>
        <taxon>Eukaryota</taxon>
        <taxon>Viridiplantae</taxon>
        <taxon>Streptophyta</taxon>
        <taxon>Embryophyta</taxon>
        <taxon>Tracheophyta</taxon>
        <taxon>Spermatophyta</taxon>
        <taxon>Magnoliopsida</taxon>
        <taxon>Liliopsida</taxon>
        <taxon>Poales</taxon>
        <taxon>Poaceae</taxon>
        <taxon>PACMAD clade</taxon>
        <taxon>Panicoideae</taxon>
        <taxon>Panicodae</taxon>
        <taxon>Paniceae</taxon>
        <taxon>Melinidinae</taxon>
        <taxon>Urochloa</taxon>
    </lineage>
</organism>
<reference evidence="2" key="1">
    <citation type="submission" date="2024-10" db="EMBL/GenBank/DDBJ databases">
        <authorList>
            <person name="Ryan C."/>
        </authorList>
    </citation>
    <scope>NUCLEOTIDE SEQUENCE [LARGE SCALE GENOMIC DNA]</scope>
</reference>
<feature type="domain" description="DUF3615" evidence="1">
    <location>
        <begin position="51"/>
        <end position="167"/>
    </location>
</feature>
<sequence length="184" mass="20804">MNVTLCRIHDQEIVGGSADDAGAEFNSATLFYLTAEEMLPYYKRLYKKRANMGLAWYHKNNPEDFYEFTSMALNDVYNFMDGGICYMHMNFKARNVTTRSEELFFAELALNNSVSDANGGYSTTTCSIVDDDCVGGKKDLLGVKDDLPAERYDEKNCYACAEKIKHPTGVTYKGGHYAEDYFVD</sequence>
<dbReference type="AlphaFoldDB" id="A0ABC8ZEK7"/>
<dbReference type="PANTHER" id="PTHR34710:SF12">
    <property type="entry name" value="DIRIGENT PROTEIN"/>
    <property type="match status" value="1"/>
</dbReference>
<dbReference type="InterPro" id="IPR022059">
    <property type="entry name" value="DUF3615"/>
</dbReference>
<dbReference type="Proteomes" id="UP001497457">
    <property type="component" value="Chromosome 18b"/>
</dbReference>
<dbReference type="PANTHER" id="PTHR34710">
    <property type="entry name" value="OS03G0834100 PROTEIN"/>
    <property type="match status" value="1"/>
</dbReference>
<accession>A0ABC8ZEK7</accession>
<gene>
    <name evidence="2" type="ORF">URODEC1_LOCUS43553</name>
</gene>
<evidence type="ECO:0000313" key="2">
    <source>
        <dbReference type="EMBL" id="CAL4959155.1"/>
    </source>
</evidence>
<dbReference type="Pfam" id="PF12274">
    <property type="entry name" value="DUF3615"/>
    <property type="match status" value="1"/>
</dbReference>
<evidence type="ECO:0000313" key="3">
    <source>
        <dbReference type="Proteomes" id="UP001497457"/>
    </source>
</evidence>
<protein>
    <recommendedName>
        <fullName evidence="1">DUF3615 domain-containing protein</fullName>
    </recommendedName>
</protein>
<evidence type="ECO:0000259" key="1">
    <source>
        <dbReference type="Pfam" id="PF12274"/>
    </source>
</evidence>
<dbReference type="EMBL" id="OZ075128">
    <property type="protein sequence ID" value="CAL4959155.1"/>
    <property type="molecule type" value="Genomic_DNA"/>
</dbReference>
<proteinExistence type="predicted"/>
<name>A0ABC8ZEK7_9POAL</name>